<accession>A0A1T4MVL7</accession>
<keyword evidence="3" id="KW-1185">Reference proteome</keyword>
<evidence type="ECO:0000259" key="1">
    <source>
        <dbReference type="Pfam" id="PF10543"/>
    </source>
</evidence>
<dbReference type="AlphaFoldDB" id="A0A1T4MVL7"/>
<protein>
    <submittedName>
        <fullName evidence="2">ORF6N domain-containing protein</fullName>
    </submittedName>
</protein>
<feature type="domain" description="KilA-N DNA-binding" evidence="1">
    <location>
        <begin position="14"/>
        <end position="99"/>
    </location>
</feature>
<name>A0A1T4MVL7_9FIRM</name>
<proteinExistence type="predicted"/>
<sequence>MINTIEQKQIKNIIYKIRGQQVILDFDLALIYGYEVKVLNQQVKRNLERFPSDFMFKLTPKEVKELPRSQFVTLEGRGSNIKYAPYAFTEQGVYMLSAVLKSDIAIQQSIAIMRAFKDMRHFIGEHNQLVESIGYQQLVNQVNNLVGDVAEIKQNIKVFNKFIGDFNKGNVLTQMVVFKGEIVEASIVINNIIKSAKHSIDIIDPYIGIGTLEKFLVLHQEITLNLFNDSTKNILSSRDWNNFKIKHPKSKLFDLKNKVHDRFIFIDIETENSTGYLVGGSIKDLGSKLTTIIRIEDIKEIYAKVKSCTEFTI</sequence>
<gene>
    <name evidence="2" type="ORF">SAMN02745191_1433</name>
</gene>
<evidence type="ECO:0000313" key="3">
    <source>
        <dbReference type="Proteomes" id="UP000243297"/>
    </source>
</evidence>
<organism evidence="2 3">
    <name type="scientific">Anaerorhabdus furcosa</name>
    <dbReference type="NCBI Taxonomy" id="118967"/>
    <lineage>
        <taxon>Bacteria</taxon>
        <taxon>Bacillati</taxon>
        <taxon>Bacillota</taxon>
        <taxon>Erysipelotrichia</taxon>
        <taxon>Erysipelotrichales</taxon>
        <taxon>Erysipelotrichaceae</taxon>
        <taxon>Anaerorhabdus</taxon>
    </lineage>
</organism>
<dbReference type="STRING" id="118967.SAMN02745191_1433"/>
<dbReference type="Pfam" id="PF10543">
    <property type="entry name" value="ORF6N"/>
    <property type="match status" value="1"/>
</dbReference>
<dbReference type="InterPro" id="IPR018873">
    <property type="entry name" value="KilA-N_DNA-bd_domain"/>
</dbReference>
<evidence type="ECO:0000313" key="2">
    <source>
        <dbReference type="EMBL" id="SJZ71013.1"/>
    </source>
</evidence>
<dbReference type="Proteomes" id="UP000243297">
    <property type="component" value="Unassembled WGS sequence"/>
</dbReference>
<dbReference type="EMBL" id="FUWY01000003">
    <property type="protein sequence ID" value="SJZ71013.1"/>
    <property type="molecule type" value="Genomic_DNA"/>
</dbReference>
<reference evidence="3" key="1">
    <citation type="submission" date="2017-02" db="EMBL/GenBank/DDBJ databases">
        <authorList>
            <person name="Varghese N."/>
            <person name="Submissions S."/>
        </authorList>
    </citation>
    <scope>NUCLEOTIDE SEQUENCE [LARGE SCALE GENOMIC DNA]</scope>
    <source>
        <strain evidence="3">ATCC 25662</strain>
    </source>
</reference>